<dbReference type="EMBL" id="MBTF01000038">
    <property type="protein sequence ID" value="OOQ56895.1"/>
    <property type="molecule type" value="Genomic_DNA"/>
</dbReference>
<dbReference type="Proteomes" id="UP000189739">
    <property type="component" value="Unassembled WGS sequence"/>
</dbReference>
<dbReference type="InterPro" id="IPR026341">
    <property type="entry name" value="T9SS_type_B"/>
</dbReference>
<dbReference type="STRING" id="1792845.BC343_18125"/>
<protein>
    <recommendedName>
        <fullName evidence="4">Ig-like domain-containing protein</fullName>
    </recommendedName>
</protein>
<keyword evidence="3" id="KW-1185">Reference proteome</keyword>
<dbReference type="SUPFAM" id="SSF48726">
    <property type="entry name" value="Immunoglobulin"/>
    <property type="match status" value="1"/>
</dbReference>
<comment type="caution">
    <text evidence="2">The sequence shown here is derived from an EMBL/GenBank/DDBJ whole genome shotgun (WGS) entry which is preliminary data.</text>
</comment>
<evidence type="ECO:0000313" key="3">
    <source>
        <dbReference type="Proteomes" id="UP000189739"/>
    </source>
</evidence>
<evidence type="ECO:0008006" key="4">
    <source>
        <dbReference type="Google" id="ProtNLM"/>
    </source>
</evidence>
<dbReference type="Pfam" id="PF13585">
    <property type="entry name" value="CHU_C"/>
    <property type="match status" value="1"/>
</dbReference>
<evidence type="ECO:0000313" key="2">
    <source>
        <dbReference type="EMBL" id="OOQ56895.1"/>
    </source>
</evidence>
<sequence>MPRFHFLLLIIPFLLAATIAYSQQDVEFHENAYLLAGKNILKVKRNFHDPYLWVLAENNEVYRINSLDNSIADYTALFNNYNLPFIDIAGQNKDVVFIATNSNYIIQYKNGSVKLIGTAQGIEGIVNSIGIIEEMGQYATPYFPAAPGILIIGTSNTIYNYNIANETAAAQFTDNVDKPGRVYDATYRSALQTFNSSLNDDLPGLRHYSILTNNYLMSFLWTGGLYGEDIYTATQTTGIVYNYIDLSAYQTLFYGTEKGLVEMIKGNSHIFSQSKQYLQGTKVNKVATIYGLTTFGNAGLFFGVGQIKENLLVGTDKGLYFSNSFYNTFGKLPVGESLDFLSYAPLENIVINDISVNNVVGSNPLCEDGAWVATQKGLYYLRPDYGNFLGTQRLQALIFENDYAGAITEKETCGTNVKMTISEFDYKGNTIQWYKNGVELPGITSRSFETNESGEYYAVVYDPCGMEHIQTNQLKVKAIDRPSFKFDYNDKLQYCENAMANLQVEGSDAYQYRWYKDGVLTGQTGKLLTLNAAGKYKVEVSACTDNWETSKEVIVEFIKLPKPVITTNKTNYCIGDAAILNANIQTDAAYTLNWIRDNVLLPDVKNKTNITVTEPGNYAFTVSSTQINCSQTAQPVAVVFAAPPTLSIQKVINTTLCDGESVSLKATYSAGNISWSTGANTDNIEVKTSGNYTARATSGDCFAEQTMAVQFLPNPILAVPDAALCQFTKEAITLSAPTGFSKYEWNGVAGGSTYTATSTGDITLVVTDANGCRASQTIKISSYCTDIKLANTFTPNGDGVNDTWIVEGLDGDPTAMVKIYNRYGTPVFEKRGGTIAWNGTTKGKPVPAGAYYYVISARGGKQILSGSVTVIY</sequence>
<dbReference type="OrthoDB" id="5726170at2"/>
<dbReference type="NCBIfam" id="TIGR04131">
    <property type="entry name" value="Bac_Flav_CTERM"/>
    <property type="match status" value="1"/>
</dbReference>
<feature type="signal peptide" evidence="1">
    <location>
        <begin position="1"/>
        <end position="22"/>
    </location>
</feature>
<dbReference type="RefSeq" id="WP_078351312.1">
    <property type="nucleotide sequence ID" value="NZ_MBTF01000038.1"/>
</dbReference>
<evidence type="ECO:0000256" key="1">
    <source>
        <dbReference type="SAM" id="SignalP"/>
    </source>
</evidence>
<proteinExistence type="predicted"/>
<accession>A0A1S9P7G4</accession>
<organism evidence="2 3">
    <name type="scientific">Mucilaginibacter pedocola</name>
    <dbReference type="NCBI Taxonomy" id="1792845"/>
    <lineage>
        <taxon>Bacteria</taxon>
        <taxon>Pseudomonadati</taxon>
        <taxon>Bacteroidota</taxon>
        <taxon>Sphingobacteriia</taxon>
        <taxon>Sphingobacteriales</taxon>
        <taxon>Sphingobacteriaceae</taxon>
        <taxon>Mucilaginibacter</taxon>
    </lineage>
</organism>
<gene>
    <name evidence="2" type="ORF">BC343_18125</name>
</gene>
<name>A0A1S9P7G4_9SPHI</name>
<dbReference type="InterPro" id="IPR036179">
    <property type="entry name" value="Ig-like_dom_sf"/>
</dbReference>
<feature type="chain" id="PRO_5013295251" description="Ig-like domain-containing protein" evidence="1">
    <location>
        <begin position="23"/>
        <end position="872"/>
    </location>
</feature>
<keyword evidence="1" id="KW-0732">Signal</keyword>
<reference evidence="2 3" key="1">
    <citation type="submission" date="2016-07" db="EMBL/GenBank/DDBJ databases">
        <title>Genomic analysis of zinc-resistant bacterium Mucilaginibacter pedocola TBZ30.</title>
        <authorList>
            <person name="Huang J."/>
            <person name="Tang J."/>
        </authorList>
    </citation>
    <scope>NUCLEOTIDE SEQUENCE [LARGE SCALE GENOMIC DNA]</scope>
    <source>
        <strain evidence="2 3">TBZ30</strain>
    </source>
</reference>
<dbReference type="AlphaFoldDB" id="A0A1S9P7G4"/>